<reference evidence="3 4" key="1">
    <citation type="submission" date="2024-11" db="EMBL/GenBank/DDBJ databases">
        <title>A near-complete genome assembly of Cinchona calisaya.</title>
        <authorList>
            <person name="Lian D.C."/>
            <person name="Zhao X.W."/>
            <person name="Wei L."/>
        </authorList>
    </citation>
    <scope>NUCLEOTIDE SEQUENCE [LARGE SCALE GENOMIC DNA]</scope>
    <source>
        <tissue evidence="3">Nenye</tissue>
    </source>
</reference>
<proteinExistence type="predicted"/>
<name>A0ABD2ZHP9_9GENT</name>
<dbReference type="SUPFAM" id="SSF52047">
    <property type="entry name" value="RNI-like"/>
    <property type="match status" value="1"/>
</dbReference>
<evidence type="ECO:0000313" key="4">
    <source>
        <dbReference type="Proteomes" id="UP001630127"/>
    </source>
</evidence>
<organism evidence="3 4">
    <name type="scientific">Cinchona calisaya</name>
    <dbReference type="NCBI Taxonomy" id="153742"/>
    <lineage>
        <taxon>Eukaryota</taxon>
        <taxon>Viridiplantae</taxon>
        <taxon>Streptophyta</taxon>
        <taxon>Embryophyta</taxon>
        <taxon>Tracheophyta</taxon>
        <taxon>Spermatophyta</taxon>
        <taxon>Magnoliopsida</taxon>
        <taxon>eudicotyledons</taxon>
        <taxon>Gunneridae</taxon>
        <taxon>Pentapetalae</taxon>
        <taxon>asterids</taxon>
        <taxon>lamiids</taxon>
        <taxon>Gentianales</taxon>
        <taxon>Rubiaceae</taxon>
        <taxon>Cinchonoideae</taxon>
        <taxon>Cinchoneae</taxon>
        <taxon>Cinchona</taxon>
    </lineage>
</organism>
<dbReference type="SMART" id="SM00256">
    <property type="entry name" value="FBOX"/>
    <property type="match status" value="1"/>
</dbReference>
<dbReference type="PANTHER" id="PTHR34145:SF28">
    <property type="entry name" value="F-BOX DOMAIN-CONTAINING PROTEIN"/>
    <property type="match status" value="1"/>
</dbReference>
<evidence type="ECO:0000256" key="1">
    <source>
        <dbReference type="SAM" id="Phobius"/>
    </source>
</evidence>
<dbReference type="AlphaFoldDB" id="A0ABD2ZHP9"/>
<comment type="caution">
    <text evidence="3">The sequence shown here is derived from an EMBL/GenBank/DDBJ whole genome shotgun (WGS) entry which is preliminary data.</text>
</comment>
<keyword evidence="4" id="KW-1185">Reference proteome</keyword>
<dbReference type="InterPro" id="IPR032675">
    <property type="entry name" value="LRR_dom_sf"/>
</dbReference>
<evidence type="ECO:0000259" key="2">
    <source>
        <dbReference type="SMART" id="SM00256"/>
    </source>
</evidence>
<dbReference type="InterPro" id="IPR055357">
    <property type="entry name" value="LRR_At1g61320_AtMIF1"/>
</dbReference>
<dbReference type="EMBL" id="JBJUIK010000009">
    <property type="protein sequence ID" value="KAL3518351.1"/>
    <property type="molecule type" value="Genomic_DNA"/>
</dbReference>
<dbReference type="PANTHER" id="PTHR34145">
    <property type="entry name" value="OS02G0105600 PROTEIN"/>
    <property type="match status" value="1"/>
</dbReference>
<keyword evidence="1" id="KW-0472">Membrane</keyword>
<gene>
    <name evidence="3" type="ORF">ACH5RR_020940</name>
</gene>
<keyword evidence="1" id="KW-1133">Transmembrane helix</keyword>
<sequence length="535" mass="61006">MLKSFHILDGTEVCCSGCKPLPLLILAGTGVVIGIGLAITSSGLWGKTVALVEKYRKHSILEGAFVDKQEDRISLLSDDLLSDIISRLDVIEAVRTRILSRRWKNIFQSRSKLHLDCSTFGSIILSGRRKNIFQYMFKLHSDRRTFESIQHYDKCSRPHKLRFIKAVDQCLQLFSGQSMSYFGLKCCLGEEFASNFNRWMQSIATFGIQELEIKFCVPDGFHLFPFQLLFEAASLKYLYLVNCTLQPSFIGQFKSLQVLILSKVSLHRGEFTSILSSCVNLERFTVCHSNLPPKLCISGPCLQLRSVRIWSCYGVEEIEIRHGSLSAFHYYTDRMVRYLLPFAPKLDRLFINFNARGTVPYFFREVAKDCGRLTKLLIQTKTDTLPYIPVKANTFSSLRILYLLTVPDTKADLLGVRPILAACPLLEFFRLLVRGPVGNEPRDVKCSPGYHAHLKEMQLQGFRGTRNEIEFASYILRSASALRCLRLFTSYRSFHSDFSWTEEEGYVMDDVERLLIYIKLKGQAISTSATVILCG</sequence>
<feature type="transmembrane region" description="Helical" evidence="1">
    <location>
        <begin position="21"/>
        <end position="45"/>
    </location>
</feature>
<dbReference type="Gene3D" id="3.80.10.10">
    <property type="entry name" value="Ribonuclease Inhibitor"/>
    <property type="match status" value="1"/>
</dbReference>
<dbReference type="Proteomes" id="UP001630127">
    <property type="component" value="Unassembled WGS sequence"/>
</dbReference>
<dbReference type="Pfam" id="PF00646">
    <property type="entry name" value="F-box"/>
    <property type="match status" value="1"/>
</dbReference>
<evidence type="ECO:0000313" key="3">
    <source>
        <dbReference type="EMBL" id="KAL3518351.1"/>
    </source>
</evidence>
<dbReference type="InterPro" id="IPR001810">
    <property type="entry name" value="F-box_dom"/>
</dbReference>
<feature type="domain" description="F-box" evidence="2">
    <location>
        <begin position="76"/>
        <end position="116"/>
    </location>
</feature>
<protein>
    <recommendedName>
        <fullName evidence="2">F-box domain-containing protein</fullName>
    </recommendedName>
</protein>
<keyword evidence="1" id="KW-0812">Transmembrane</keyword>
<dbReference type="InterPro" id="IPR036047">
    <property type="entry name" value="F-box-like_dom_sf"/>
</dbReference>
<dbReference type="Pfam" id="PF23622">
    <property type="entry name" value="LRR_At1g61320_AtMIF1"/>
    <property type="match status" value="1"/>
</dbReference>
<dbReference type="InterPro" id="IPR053772">
    <property type="entry name" value="At1g61320/At1g61330-like"/>
</dbReference>
<dbReference type="SUPFAM" id="SSF81383">
    <property type="entry name" value="F-box domain"/>
    <property type="match status" value="1"/>
</dbReference>
<accession>A0ABD2ZHP9</accession>